<protein>
    <submittedName>
        <fullName evidence="3">Uncharacterized protein</fullName>
    </submittedName>
</protein>
<evidence type="ECO:0000256" key="1">
    <source>
        <dbReference type="SAM" id="MobiDB-lite"/>
    </source>
</evidence>
<feature type="chain" id="PRO_5018024620" evidence="2">
    <location>
        <begin position="21"/>
        <end position="159"/>
    </location>
</feature>
<organism evidence="3 4">
    <name type="scientific">Rufibacter latericius</name>
    <dbReference type="NCBI Taxonomy" id="2487040"/>
    <lineage>
        <taxon>Bacteria</taxon>
        <taxon>Pseudomonadati</taxon>
        <taxon>Bacteroidota</taxon>
        <taxon>Cytophagia</taxon>
        <taxon>Cytophagales</taxon>
        <taxon>Hymenobacteraceae</taxon>
        <taxon>Rufibacter</taxon>
    </lineage>
</organism>
<keyword evidence="4" id="KW-1185">Reference proteome</keyword>
<dbReference type="EMBL" id="RJJD01000021">
    <property type="protein sequence ID" value="RNI22497.1"/>
    <property type="molecule type" value="Genomic_DNA"/>
</dbReference>
<sequence length="159" mass="17921">MKRLVYTLALVLSVSFASFAQNGGTAEQRAKNLSDKMIRELQLNNYQSRKLREMNLANAQKMVDFETKYANNPAELERCINGVCKERDVALERLLSTAQYSRYYGARKSFNSYDRAYALQLQKENGKAAKSLIAQDKASAKRTFPQPETAVIKEAAPGN</sequence>
<keyword evidence="2" id="KW-0732">Signal</keyword>
<name>A0A3M9MBG7_9BACT</name>
<dbReference type="Proteomes" id="UP000272117">
    <property type="component" value="Unassembled WGS sequence"/>
</dbReference>
<feature type="signal peptide" evidence="2">
    <location>
        <begin position="1"/>
        <end position="20"/>
    </location>
</feature>
<evidence type="ECO:0000313" key="3">
    <source>
        <dbReference type="EMBL" id="RNI22497.1"/>
    </source>
</evidence>
<gene>
    <name evidence="3" type="ORF">EFB08_20580</name>
</gene>
<evidence type="ECO:0000256" key="2">
    <source>
        <dbReference type="SAM" id="SignalP"/>
    </source>
</evidence>
<dbReference type="AlphaFoldDB" id="A0A3M9MBG7"/>
<comment type="caution">
    <text evidence="3">The sequence shown here is derived from an EMBL/GenBank/DDBJ whole genome shotgun (WGS) entry which is preliminary data.</text>
</comment>
<evidence type="ECO:0000313" key="4">
    <source>
        <dbReference type="Proteomes" id="UP000272117"/>
    </source>
</evidence>
<reference evidence="3 4" key="1">
    <citation type="submission" date="2018-11" db="EMBL/GenBank/DDBJ databases">
        <title>Rufibacter latericius sp. nov., isolated from water in Baiyang Lake.</title>
        <authorList>
            <person name="Yang Y."/>
        </authorList>
    </citation>
    <scope>NUCLEOTIDE SEQUENCE [LARGE SCALE GENOMIC DNA]</scope>
    <source>
        <strain evidence="3 4">R-22-1c-1</strain>
    </source>
</reference>
<proteinExistence type="predicted"/>
<accession>A0A3M9MBG7</accession>
<feature type="region of interest" description="Disordered" evidence="1">
    <location>
        <begin position="136"/>
        <end position="159"/>
    </location>
</feature>
<dbReference type="RefSeq" id="WP_123128856.1">
    <property type="nucleotide sequence ID" value="NZ_RJJD01000021.1"/>
</dbReference>
<dbReference type="OrthoDB" id="893112at2"/>